<dbReference type="Proteomes" id="UP000188605">
    <property type="component" value="Unassembled WGS sequence"/>
</dbReference>
<reference evidence="1" key="1">
    <citation type="submission" date="2016-08" db="EMBL/GenBank/DDBJ databases">
        <authorList>
            <person name="Ngugi D.K."/>
            <person name="Miyake S."/>
            <person name="Stingl U."/>
        </authorList>
    </citation>
    <scope>NUCLEOTIDE SEQUENCE</scope>
    <source>
        <strain evidence="1">SCG-B11WGA-EpuloA1</strain>
    </source>
</reference>
<accession>A0ACC8X8W0</accession>
<gene>
    <name evidence="1" type="ORF">AN396_10930</name>
</gene>
<protein>
    <submittedName>
        <fullName evidence="1">Uncharacterized protein</fullName>
    </submittedName>
</protein>
<evidence type="ECO:0000313" key="1">
    <source>
        <dbReference type="EMBL" id="ONI38365.1"/>
    </source>
</evidence>
<dbReference type="EMBL" id="LJDB01000089">
    <property type="protein sequence ID" value="ONI38365.1"/>
    <property type="molecule type" value="Genomic_DNA"/>
</dbReference>
<proteinExistence type="predicted"/>
<sequence>MYNNILKCNNCGYDMYGPELVSNMTDPDLYSNSSDIGYFNDNTVLSLSKKDSSDIICPFCNEKGKWT</sequence>
<evidence type="ECO:0000313" key="2">
    <source>
        <dbReference type="Proteomes" id="UP000188605"/>
    </source>
</evidence>
<name>A0ACC8X8W0_9FIRM</name>
<keyword evidence="2" id="KW-1185">Reference proteome</keyword>
<comment type="caution">
    <text evidence="1">The sequence shown here is derived from an EMBL/GenBank/DDBJ whole genome shotgun (WGS) entry which is preliminary data.</text>
</comment>
<organism evidence="1 2">
    <name type="scientific">Candidatus Epulonipiscium fishelsonii</name>
    <dbReference type="NCBI Taxonomy" id="77094"/>
    <lineage>
        <taxon>Bacteria</taxon>
        <taxon>Bacillati</taxon>
        <taxon>Bacillota</taxon>
        <taxon>Clostridia</taxon>
        <taxon>Lachnospirales</taxon>
        <taxon>Lachnospiraceae</taxon>
        <taxon>Candidatus Epulonipiscium</taxon>
    </lineage>
</organism>